<reference evidence="1" key="1">
    <citation type="journal article" date="2014" name="Int. J. Syst. Evol. Microbiol.">
        <title>Complete genome sequence of Corynebacterium casei LMG S-19264T (=DSM 44701T), isolated from a smear-ripened cheese.</title>
        <authorList>
            <consortium name="US DOE Joint Genome Institute (JGI-PGF)"/>
            <person name="Walter F."/>
            <person name="Albersmeier A."/>
            <person name="Kalinowski J."/>
            <person name="Ruckert C."/>
        </authorList>
    </citation>
    <scope>NUCLEOTIDE SEQUENCE</scope>
    <source>
        <strain evidence="1">JCM 4988</strain>
    </source>
</reference>
<evidence type="ECO:0000313" key="2">
    <source>
        <dbReference type="Proteomes" id="UP000630936"/>
    </source>
</evidence>
<gene>
    <name evidence="1" type="ORF">GCM10010387_15390</name>
</gene>
<reference evidence="1" key="2">
    <citation type="submission" date="2020-09" db="EMBL/GenBank/DDBJ databases">
        <authorList>
            <person name="Sun Q."/>
            <person name="Ohkuma M."/>
        </authorList>
    </citation>
    <scope>NUCLEOTIDE SEQUENCE</scope>
    <source>
        <strain evidence="1">JCM 4988</strain>
    </source>
</reference>
<dbReference type="AlphaFoldDB" id="A0A918PV54"/>
<keyword evidence="2" id="KW-1185">Reference proteome</keyword>
<dbReference type="EMBL" id="BMWG01000003">
    <property type="protein sequence ID" value="GGZ23204.1"/>
    <property type="molecule type" value="Genomic_DNA"/>
</dbReference>
<evidence type="ECO:0000313" key="1">
    <source>
        <dbReference type="EMBL" id="GGZ23204.1"/>
    </source>
</evidence>
<proteinExistence type="predicted"/>
<protein>
    <recommendedName>
        <fullName evidence="3">Minor tail protein</fullName>
    </recommendedName>
</protein>
<accession>A0A918PV54</accession>
<name>A0A918PV54_9ACTN</name>
<dbReference type="Proteomes" id="UP000630936">
    <property type="component" value="Unassembled WGS sequence"/>
</dbReference>
<dbReference type="RefSeq" id="WP_229868827.1">
    <property type="nucleotide sequence ID" value="NZ_BMWG01000003.1"/>
</dbReference>
<sequence length="346" mass="37187">MTVAGCGSHTARIIDRDGGTVSQADILVEVEWSRLLDDTSTARILVQPEGDCCEQLGRVRAWRHTLAIYREGMLVWTGPIVRVEWGLGRVEVFASDISVWLDRRVPHDSMTFTDVDLTRIAEWLITDAFAPDDPGHTVTVVGLARVHGSRSYIKEVGQSGDHLRDLAETGIDYTVVGANILLLPEDHQASVGRLSDADFPEGLVVAEDGASLATRWIVAGDDEGDVLGTAGGSHAYYGLLEQYLEQTAITDDASAEQAARAKLRASLPVPVFVDSQEVTISPQAAVDVATLVPGWCLDITSALTCRTVTQRLKITGVRVEEDGGTDDDPGAERIQVQVAVTGAEGS</sequence>
<evidence type="ECO:0008006" key="3">
    <source>
        <dbReference type="Google" id="ProtNLM"/>
    </source>
</evidence>
<organism evidence="1 2">
    <name type="scientific">Streptomyces inusitatus</name>
    <dbReference type="NCBI Taxonomy" id="68221"/>
    <lineage>
        <taxon>Bacteria</taxon>
        <taxon>Bacillati</taxon>
        <taxon>Actinomycetota</taxon>
        <taxon>Actinomycetes</taxon>
        <taxon>Kitasatosporales</taxon>
        <taxon>Streptomycetaceae</taxon>
        <taxon>Streptomyces</taxon>
    </lineage>
</organism>
<comment type="caution">
    <text evidence="1">The sequence shown here is derived from an EMBL/GenBank/DDBJ whole genome shotgun (WGS) entry which is preliminary data.</text>
</comment>